<dbReference type="InterPro" id="IPR037108">
    <property type="entry name" value="TM1727-like_C_sf"/>
</dbReference>
<dbReference type="Proteomes" id="UP000215383">
    <property type="component" value="Chromosome 1"/>
</dbReference>
<dbReference type="eggNOG" id="COG5495">
    <property type="taxonomic scope" value="Bacteria"/>
</dbReference>
<dbReference type="GeneID" id="78507426"/>
<accession>A0A239TWA8</accession>
<evidence type="ECO:0000313" key="4">
    <source>
        <dbReference type="Proteomes" id="UP000215383"/>
    </source>
</evidence>
<dbReference type="Gene3D" id="3.40.50.720">
    <property type="entry name" value="NAD(P)-binding Rossmann-like Domain"/>
    <property type="match status" value="1"/>
</dbReference>
<sequence>MRVGFIGAGKVGFSLGKYLVSNNVTVTGYFSKSSKSAKLAADFTSTKAYSSLENILEDSDTVFLTVPDDIIGEVWENIRNLDIKNKKICHCSGSIASTAFFCAENEGAFAYSIHPLCAVNDKYNSWQSLKSAVFTIEGSEKYLYQLQSLFKSFGNEVVIIDTKQKALYHAGAVMASNLVIALINMSVEVFKQCGFDENVAQKAIFSLFKGNADNIVNNGLINALTGPIERNDVKTVKNHLNSLDNETWANVYKLLSLELVDLAKKKHVDRNYDELKEVLK</sequence>
<keyword evidence="4" id="KW-1185">Reference proteome</keyword>
<dbReference type="SUPFAM" id="SSF51735">
    <property type="entry name" value="NAD(P)-binding Rossmann-fold domains"/>
    <property type="match status" value="1"/>
</dbReference>
<gene>
    <name evidence="3" type="ORF">SAMEA4364220_01428</name>
</gene>
<dbReference type="Gene3D" id="1.10.1040.20">
    <property type="entry name" value="ProC-like, C-terminal domain"/>
    <property type="match status" value="1"/>
</dbReference>
<dbReference type="InterPro" id="IPR018931">
    <property type="entry name" value="DUF2520"/>
</dbReference>
<dbReference type="Pfam" id="PF03807">
    <property type="entry name" value="F420_oxidored"/>
    <property type="match status" value="1"/>
</dbReference>
<dbReference type="InterPro" id="IPR028939">
    <property type="entry name" value="P5C_Rdtase_cat_N"/>
</dbReference>
<dbReference type="PANTHER" id="PTHR40459:SF1">
    <property type="entry name" value="CONSERVED HYPOTHETICAL ALANINE AND LEUCINE RICH PROTEIN"/>
    <property type="match status" value="1"/>
</dbReference>
<dbReference type="PANTHER" id="PTHR40459">
    <property type="entry name" value="CONSERVED HYPOTHETICAL ALANINE AND LEUCINE RICH PROTEIN"/>
    <property type="match status" value="1"/>
</dbReference>
<feature type="domain" description="Pyrroline-5-carboxylate reductase catalytic N-terminal" evidence="1">
    <location>
        <begin position="2"/>
        <end position="80"/>
    </location>
</feature>
<evidence type="ECO:0000313" key="3">
    <source>
        <dbReference type="EMBL" id="SNV01418.1"/>
    </source>
</evidence>
<dbReference type="SUPFAM" id="SSF48179">
    <property type="entry name" value="6-phosphogluconate dehydrogenase C-terminal domain-like"/>
    <property type="match status" value="1"/>
</dbReference>
<dbReference type="Pfam" id="PF10728">
    <property type="entry name" value="DUF2520"/>
    <property type="match status" value="1"/>
</dbReference>
<name>A0A239TWA8_9FIRM</name>
<reference evidence="3 4" key="1">
    <citation type="submission" date="2017-06" db="EMBL/GenBank/DDBJ databases">
        <authorList>
            <consortium name="Pathogen Informatics"/>
        </authorList>
    </citation>
    <scope>NUCLEOTIDE SEQUENCE [LARGE SCALE GENOMIC DNA]</scope>
    <source>
        <strain evidence="3 4">NCTC10570</strain>
    </source>
</reference>
<feature type="domain" description="DUF2520" evidence="2">
    <location>
        <begin position="133"/>
        <end position="257"/>
    </location>
</feature>
<dbReference type="EMBL" id="LT906446">
    <property type="protein sequence ID" value="SNV01418.1"/>
    <property type="molecule type" value="Genomic_DNA"/>
</dbReference>
<organism evidence="3 4">
    <name type="scientific">Megamonas hypermegale</name>
    <dbReference type="NCBI Taxonomy" id="158847"/>
    <lineage>
        <taxon>Bacteria</taxon>
        <taxon>Bacillati</taxon>
        <taxon>Bacillota</taxon>
        <taxon>Negativicutes</taxon>
        <taxon>Selenomonadales</taxon>
        <taxon>Selenomonadaceae</taxon>
        <taxon>Megamonas</taxon>
    </lineage>
</organism>
<proteinExistence type="predicted"/>
<dbReference type="InterPro" id="IPR008927">
    <property type="entry name" value="6-PGluconate_DH-like_C_sf"/>
</dbReference>
<evidence type="ECO:0000259" key="2">
    <source>
        <dbReference type="Pfam" id="PF10728"/>
    </source>
</evidence>
<dbReference type="AlphaFoldDB" id="A0A239TWA8"/>
<evidence type="ECO:0000259" key="1">
    <source>
        <dbReference type="Pfam" id="PF03807"/>
    </source>
</evidence>
<dbReference type="RefSeq" id="WP_027889401.1">
    <property type="nucleotide sequence ID" value="NZ_LT906446.1"/>
</dbReference>
<protein>
    <submittedName>
        <fullName evidence="3">Pyrroline-5-carboxylate reductase</fullName>
    </submittedName>
</protein>
<dbReference type="InterPro" id="IPR036291">
    <property type="entry name" value="NAD(P)-bd_dom_sf"/>
</dbReference>